<feature type="chain" id="PRO_5011717695" description="phospholipase C" evidence="5">
    <location>
        <begin position="27"/>
        <end position="714"/>
    </location>
</feature>
<evidence type="ECO:0000259" key="6">
    <source>
        <dbReference type="Pfam" id="PF05506"/>
    </source>
</evidence>
<dbReference type="Pfam" id="PF05506">
    <property type="entry name" value="PLipase_C_C"/>
    <property type="match status" value="2"/>
</dbReference>
<comment type="similarity">
    <text evidence="1">Belongs to the bacterial phospholipase C family.</text>
</comment>
<evidence type="ECO:0000256" key="1">
    <source>
        <dbReference type="ARBA" id="ARBA00009717"/>
    </source>
</evidence>
<dbReference type="GO" id="GO:0034480">
    <property type="term" value="F:phosphatidylcholine phospholipase C activity"/>
    <property type="evidence" value="ECO:0007669"/>
    <property type="project" value="UniProtKB-EC"/>
</dbReference>
<sequence>MTNTSSANRRQLLQMAAAGLGATALASLQKAMATPANNRTGTIMDVEHVVIFMQENRAFDHYFGTFPGVRGQGDPRPLRLRNGHSVWRQPSDQHPDGYVMPYWADSKAANAYVVDGADQGHDAATIIVNGGHYDQWGVSKQLHNRMTHYTASDLPFYHALAANFTICDAYHCSTLTQTYPNRLHLWTGCNGAAKVGGEPVLSNYGEDETPSADMAEDRPIDAYTWTTYAERLEKAGINWKVYQEYDNFGDNILSVFKPFRPCDKDSNFYKRGRSWVSEHKTGADRTRSDGQQLVEAFRNDIATGKLPQVSWIVTAAALSEHPSWTPADGENVCAKLIEALTDHPEVFARTVFIINYDEAGGLYDHMLPPSPPADESQGWSGVSVAGEFKDYGNEPGNPNKGLQPLGLGIRIPAMVVSPWSRGGYVCSEVFDHVSTLKFLERRFGVKETNISDWRRAVSGDLTSAFDFQTPNADLSQLHLPSTDDYKARLAHAATQPSLKIPDTQAPGGQPAEQRPARPLPYAINANLRQTGKDVLIDLGNTGTKAAVFTIHDYAPYNVTGPWRYTLDAGQSYQASQWNHRGREVYDLAVHGPNGFYRHFKGRQRDDDKLVPDPVMVIASENAKTGELSLALQNTGSAPVEVSLVNDPRYSQANQTLTLPANGVQTVRLELAASDHWYDLTLEITGNDQWLRRYAGHIETGRASRTDPGIGAMVV</sequence>
<feature type="domain" description="Bacterial phospholipase C C-terminal" evidence="6">
    <location>
        <begin position="623"/>
        <end position="696"/>
    </location>
</feature>
<dbReference type="EMBL" id="FMTS01000009">
    <property type="protein sequence ID" value="SCW82098.1"/>
    <property type="molecule type" value="Genomic_DNA"/>
</dbReference>
<dbReference type="InterPro" id="IPR008475">
    <property type="entry name" value="PLipase_C_C"/>
</dbReference>
<reference evidence="8" key="1">
    <citation type="submission" date="2016-10" db="EMBL/GenBank/DDBJ databases">
        <authorList>
            <person name="Varghese N."/>
            <person name="Submissions S."/>
        </authorList>
    </citation>
    <scope>NUCLEOTIDE SEQUENCE [LARGE SCALE GENOMIC DNA]</scope>
    <source>
        <strain evidence="8">CGMCC 1.3431</strain>
    </source>
</reference>
<dbReference type="InterPro" id="IPR007312">
    <property type="entry name" value="Phosphoesterase"/>
</dbReference>
<dbReference type="AlphaFoldDB" id="A0A1G4TL15"/>
<dbReference type="NCBIfam" id="TIGR03396">
    <property type="entry name" value="PC_PLC"/>
    <property type="match status" value="1"/>
</dbReference>
<evidence type="ECO:0000256" key="2">
    <source>
        <dbReference type="ARBA" id="ARBA00012018"/>
    </source>
</evidence>
<dbReference type="Gene3D" id="3.40.720.10">
    <property type="entry name" value="Alkaline Phosphatase, subunit A"/>
    <property type="match status" value="2"/>
</dbReference>
<dbReference type="Pfam" id="PF04185">
    <property type="entry name" value="Phosphoesterase"/>
    <property type="match status" value="1"/>
</dbReference>
<evidence type="ECO:0000256" key="4">
    <source>
        <dbReference type="SAM" id="MobiDB-lite"/>
    </source>
</evidence>
<dbReference type="EC" id="3.1.4.3" evidence="2"/>
<organism evidence="7 8">
    <name type="scientific">Asticcacaulis taihuensis</name>
    <dbReference type="NCBI Taxonomy" id="260084"/>
    <lineage>
        <taxon>Bacteria</taxon>
        <taxon>Pseudomonadati</taxon>
        <taxon>Pseudomonadota</taxon>
        <taxon>Alphaproteobacteria</taxon>
        <taxon>Caulobacterales</taxon>
        <taxon>Caulobacteraceae</taxon>
        <taxon>Asticcacaulis</taxon>
    </lineage>
</organism>
<dbReference type="PANTHER" id="PTHR31956">
    <property type="entry name" value="NON-SPECIFIC PHOSPHOLIPASE C4-RELATED"/>
    <property type="match status" value="1"/>
</dbReference>
<dbReference type="InterPro" id="IPR017850">
    <property type="entry name" value="Alkaline_phosphatase_core_sf"/>
</dbReference>
<feature type="signal peptide" evidence="5">
    <location>
        <begin position="1"/>
        <end position="26"/>
    </location>
</feature>
<keyword evidence="3" id="KW-0378">Hydrolase</keyword>
<evidence type="ECO:0000313" key="7">
    <source>
        <dbReference type="EMBL" id="SCW82098.1"/>
    </source>
</evidence>
<dbReference type="OrthoDB" id="9770871at2"/>
<dbReference type="InterPro" id="IPR006311">
    <property type="entry name" value="TAT_signal"/>
</dbReference>
<dbReference type="InterPro" id="IPR017767">
    <property type="entry name" value="PC-PLC"/>
</dbReference>
<dbReference type="PANTHER" id="PTHR31956:SF1">
    <property type="entry name" value="NON-SPECIFIC PHOSPHOLIPASE C1"/>
    <property type="match status" value="1"/>
</dbReference>
<protein>
    <recommendedName>
        <fullName evidence="2">phospholipase C</fullName>
        <ecNumber evidence="2">3.1.4.3</ecNumber>
    </recommendedName>
</protein>
<feature type="domain" description="Bacterial phospholipase C C-terminal" evidence="6">
    <location>
        <begin position="515"/>
        <end position="602"/>
    </location>
</feature>
<proteinExistence type="inferred from homology"/>
<keyword evidence="8" id="KW-1185">Reference proteome</keyword>
<dbReference type="RefSeq" id="WP_090650672.1">
    <property type="nucleotide sequence ID" value="NZ_CBCRYE010000002.1"/>
</dbReference>
<dbReference type="PROSITE" id="PS51318">
    <property type="entry name" value="TAT"/>
    <property type="match status" value="1"/>
</dbReference>
<dbReference type="GO" id="GO:0016042">
    <property type="term" value="P:lipid catabolic process"/>
    <property type="evidence" value="ECO:0007669"/>
    <property type="project" value="InterPro"/>
</dbReference>
<evidence type="ECO:0000256" key="3">
    <source>
        <dbReference type="ARBA" id="ARBA00022801"/>
    </source>
</evidence>
<feature type="region of interest" description="Disordered" evidence="4">
    <location>
        <begin position="496"/>
        <end position="515"/>
    </location>
</feature>
<evidence type="ECO:0000313" key="8">
    <source>
        <dbReference type="Proteomes" id="UP000199150"/>
    </source>
</evidence>
<gene>
    <name evidence="7" type="ORF">SAMN02927928_3677</name>
</gene>
<keyword evidence="5" id="KW-0732">Signal</keyword>
<evidence type="ECO:0000256" key="5">
    <source>
        <dbReference type="SAM" id="SignalP"/>
    </source>
</evidence>
<dbReference type="Proteomes" id="UP000199150">
    <property type="component" value="Unassembled WGS sequence"/>
</dbReference>
<dbReference type="STRING" id="260084.SAMN02927928_3677"/>
<name>A0A1G4TL15_9CAUL</name>
<accession>A0A1G4TL15</accession>